<dbReference type="InterPro" id="IPR009935">
    <property type="entry name" value="DUF1467"/>
</dbReference>
<evidence type="ECO:0000313" key="3">
    <source>
        <dbReference type="Proteomes" id="UP001239680"/>
    </source>
</evidence>
<keyword evidence="1" id="KW-1133">Transmembrane helix</keyword>
<proteinExistence type="predicted"/>
<organism evidence="2 3">
    <name type="scientific">Pseudogemmobacter lacusdianii</name>
    <dbReference type="NCBI Taxonomy" id="3069608"/>
    <lineage>
        <taxon>Bacteria</taxon>
        <taxon>Pseudomonadati</taxon>
        <taxon>Pseudomonadota</taxon>
        <taxon>Alphaproteobacteria</taxon>
        <taxon>Rhodobacterales</taxon>
        <taxon>Paracoccaceae</taxon>
        <taxon>Pseudogemmobacter</taxon>
    </lineage>
</organism>
<gene>
    <name evidence="2" type="ORF">Q9295_00330</name>
</gene>
<dbReference type="RefSeq" id="WP_306678271.1">
    <property type="nucleotide sequence ID" value="NZ_JAVDBT010000001.1"/>
</dbReference>
<feature type="transmembrane region" description="Helical" evidence="1">
    <location>
        <begin position="6"/>
        <end position="22"/>
    </location>
</feature>
<dbReference type="EMBL" id="JAVDBT010000001">
    <property type="protein sequence ID" value="MDQ2064806.1"/>
    <property type="molecule type" value="Genomic_DNA"/>
</dbReference>
<protein>
    <submittedName>
        <fullName evidence="2">DUF1467 family protein</fullName>
    </submittedName>
</protein>
<keyword evidence="1" id="KW-0472">Membrane</keyword>
<evidence type="ECO:0000313" key="2">
    <source>
        <dbReference type="EMBL" id="MDQ2064806.1"/>
    </source>
</evidence>
<feature type="transmembrane region" description="Helical" evidence="1">
    <location>
        <begin position="55"/>
        <end position="78"/>
    </location>
</feature>
<keyword evidence="3" id="KW-1185">Reference proteome</keyword>
<dbReference type="Proteomes" id="UP001239680">
    <property type="component" value="Unassembled WGS sequence"/>
</dbReference>
<name>A0ABU0VSV6_9RHOB</name>
<dbReference type="Pfam" id="PF07330">
    <property type="entry name" value="DUF1467"/>
    <property type="match status" value="1"/>
</dbReference>
<reference evidence="2 3" key="1">
    <citation type="submission" date="2023-08" db="EMBL/GenBank/DDBJ databases">
        <title>Characterization of two Paracoccaceae strains isolated from Phycosphere and proposal of Xinfangfangia lacusdiani sp. nov.</title>
        <authorList>
            <person name="Deng Y."/>
            <person name="Zhang Y.Q."/>
        </authorList>
    </citation>
    <scope>NUCLEOTIDE SEQUENCE [LARGE SCALE GENOMIC DNA]</scope>
    <source>
        <strain evidence="2 3">CPCC 101601</strain>
    </source>
</reference>
<accession>A0ABU0VSV6</accession>
<sequence>MTITGAIVVFAVLWFLIFYLVLQIRTRTQAEEGHVVPGTPPGAPAREDVGRSVKIATLITIVAWLVVVGVIMSGWISLRDIDIFDRLDIHKRS</sequence>
<comment type="caution">
    <text evidence="2">The sequence shown here is derived from an EMBL/GenBank/DDBJ whole genome shotgun (WGS) entry which is preliminary data.</text>
</comment>
<keyword evidence="1" id="KW-0812">Transmembrane</keyword>
<evidence type="ECO:0000256" key="1">
    <source>
        <dbReference type="SAM" id="Phobius"/>
    </source>
</evidence>